<organism evidence="1 2">
    <name type="scientific">Hydrococcus rivularis NIES-593</name>
    <dbReference type="NCBI Taxonomy" id="1921803"/>
    <lineage>
        <taxon>Bacteria</taxon>
        <taxon>Bacillati</taxon>
        <taxon>Cyanobacteriota</taxon>
        <taxon>Cyanophyceae</taxon>
        <taxon>Pleurocapsales</taxon>
        <taxon>Hydrococcaceae</taxon>
        <taxon>Hydrococcus</taxon>
    </lineage>
</organism>
<dbReference type="EMBL" id="MRCB01000039">
    <property type="protein sequence ID" value="OKH19633.1"/>
    <property type="molecule type" value="Genomic_DNA"/>
</dbReference>
<sequence length="117" mass="13886">MATWRCVKFCGACCHLEPRDRPDLDKYLSSEELELYLSMVGEGGWCKHFDRSTRECTVYERRPRFCRVKPDIFQQMYSVDAAEFNDFAIECCRQQIQGVYGKNSLEMHRYNTEVSKF</sequence>
<dbReference type="STRING" id="1921803.NIES593_20790"/>
<dbReference type="InterPro" id="IPR005358">
    <property type="entry name" value="Puta_zinc/iron-chelating_dom"/>
</dbReference>
<comment type="caution">
    <text evidence="1">The sequence shown here is derived from an EMBL/GenBank/DDBJ whole genome shotgun (WGS) entry which is preliminary data.</text>
</comment>
<dbReference type="AlphaFoldDB" id="A0A1U7H8L0"/>
<keyword evidence="2" id="KW-1185">Reference proteome</keyword>
<dbReference type="PANTHER" id="PTHR36791">
    <property type="entry name" value="OS03G0363400 PROTEIN"/>
    <property type="match status" value="1"/>
</dbReference>
<dbReference type="RefSeq" id="WP_073601411.1">
    <property type="nucleotide sequence ID" value="NZ_MRCB01000039.1"/>
</dbReference>
<protein>
    <submittedName>
        <fullName evidence="1">Zinc/iron-chelating domain-containing protein</fullName>
    </submittedName>
</protein>
<dbReference type="Proteomes" id="UP000186868">
    <property type="component" value="Unassembled WGS sequence"/>
</dbReference>
<proteinExistence type="predicted"/>
<dbReference type="PANTHER" id="PTHR36791:SF2">
    <property type="entry name" value="OS03G0363400 PROTEIN"/>
    <property type="match status" value="1"/>
</dbReference>
<evidence type="ECO:0000313" key="2">
    <source>
        <dbReference type="Proteomes" id="UP000186868"/>
    </source>
</evidence>
<evidence type="ECO:0000313" key="1">
    <source>
        <dbReference type="EMBL" id="OKH19633.1"/>
    </source>
</evidence>
<name>A0A1U7H8L0_9CYAN</name>
<dbReference type="Pfam" id="PF03692">
    <property type="entry name" value="CxxCxxCC"/>
    <property type="match status" value="1"/>
</dbReference>
<dbReference type="OrthoDB" id="486823at2"/>
<gene>
    <name evidence="1" type="ORF">NIES593_20790</name>
</gene>
<reference evidence="1 2" key="1">
    <citation type="submission" date="2016-11" db="EMBL/GenBank/DDBJ databases">
        <title>Draft Genome Sequences of Nine Cyanobacterial Strains from Diverse Habitats.</title>
        <authorList>
            <person name="Zhu T."/>
            <person name="Hou S."/>
            <person name="Lu X."/>
            <person name="Hess W.R."/>
        </authorList>
    </citation>
    <scope>NUCLEOTIDE SEQUENCE [LARGE SCALE GENOMIC DNA]</scope>
    <source>
        <strain evidence="1 2">NIES-593</strain>
    </source>
</reference>
<accession>A0A1U7H8L0</accession>